<feature type="compositionally biased region" description="Polar residues" evidence="1">
    <location>
        <begin position="53"/>
        <end position="71"/>
    </location>
</feature>
<proteinExistence type="predicted"/>
<dbReference type="EMBL" id="SPLM01000112">
    <property type="protein sequence ID" value="TMW58260.1"/>
    <property type="molecule type" value="Genomic_DNA"/>
</dbReference>
<keyword evidence="3" id="KW-1185">Reference proteome</keyword>
<dbReference type="Proteomes" id="UP000794436">
    <property type="component" value="Unassembled WGS sequence"/>
</dbReference>
<protein>
    <submittedName>
        <fullName evidence="2">Uncharacterized protein</fullName>
    </submittedName>
</protein>
<gene>
    <name evidence="2" type="ORF">Poli38472_011848</name>
</gene>
<dbReference type="OrthoDB" id="106293at2759"/>
<organism evidence="2 3">
    <name type="scientific">Pythium oligandrum</name>
    <name type="common">Mycoparasitic fungus</name>
    <dbReference type="NCBI Taxonomy" id="41045"/>
    <lineage>
        <taxon>Eukaryota</taxon>
        <taxon>Sar</taxon>
        <taxon>Stramenopiles</taxon>
        <taxon>Oomycota</taxon>
        <taxon>Peronosporomycetes</taxon>
        <taxon>Pythiales</taxon>
        <taxon>Pythiaceae</taxon>
        <taxon>Pythium</taxon>
    </lineage>
</organism>
<accession>A0A8K1FCF4</accession>
<dbReference type="AlphaFoldDB" id="A0A8K1FCF4"/>
<dbReference type="PANTHER" id="PTHR35796:SF3">
    <property type="entry name" value="BHLH DOMAIN-CONTAINING PROTEIN"/>
    <property type="match status" value="1"/>
</dbReference>
<name>A0A8K1FCF4_PYTOL</name>
<reference evidence="2" key="1">
    <citation type="submission" date="2019-03" db="EMBL/GenBank/DDBJ databases">
        <title>Long read genome sequence of the mycoparasitic Pythium oligandrum ATCC 38472 isolated from sugarbeet rhizosphere.</title>
        <authorList>
            <person name="Gaulin E."/>
        </authorList>
    </citation>
    <scope>NUCLEOTIDE SEQUENCE</scope>
    <source>
        <strain evidence="2">ATCC 38472_TT</strain>
    </source>
</reference>
<evidence type="ECO:0000313" key="2">
    <source>
        <dbReference type="EMBL" id="TMW58260.1"/>
    </source>
</evidence>
<sequence>MEHDDAVLATQAEELAAALALVDESDFACFDAVIDSSLSSAYSEPSSTDPETDTGSSSKSSLENDTPTFVTGTRKRRYNAKEELQYLRGTIKQLEGRLAVLKDQSSSGSSTRRQAPTKPAVTTLDKMWARIADRQFQHREKSELENARLRGLVEDQLRLIRGLERMLTKKRTKVMSWYTDGKHQSVTGAVVDPLEDPIMEKQMEQGVEDMLADVGGIVADPRYVTETDEPFHMTGFLSEDSDNPTVETLDARLFPFPYQTAADELWGIWTNKDKPKMHNIHRLDVEATNDRIRRVIEGEYNFRAYKVPFRAKLIGRRIVQPDRVIILTIVLVDPMQMNEGKHTGVFLQERTWNILRTVPADENLPSGATISCRQSYSLTTPLLFTSSDDNGVGQLTNSLIQTTSMRMNLTNEVLEDRLLASFDKLHLNDSD</sequence>
<dbReference type="PANTHER" id="PTHR35796">
    <property type="entry name" value="HYPOTHETICAL CYTOSOLIC PROTEIN"/>
    <property type="match status" value="1"/>
</dbReference>
<evidence type="ECO:0000313" key="3">
    <source>
        <dbReference type="Proteomes" id="UP000794436"/>
    </source>
</evidence>
<comment type="caution">
    <text evidence="2">The sequence shown here is derived from an EMBL/GenBank/DDBJ whole genome shotgun (WGS) entry which is preliminary data.</text>
</comment>
<feature type="region of interest" description="Disordered" evidence="1">
    <location>
        <begin position="40"/>
        <end position="75"/>
    </location>
</feature>
<evidence type="ECO:0000256" key="1">
    <source>
        <dbReference type="SAM" id="MobiDB-lite"/>
    </source>
</evidence>